<evidence type="ECO:0000313" key="2">
    <source>
        <dbReference type="EMBL" id="QEY26197.1"/>
    </source>
</evidence>
<protein>
    <submittedName>
        <fullName evidence="2">Cytochrome C biogenesis protein</fullName>
    </submittedName>
</protein>
<feature type="transmembrane region" description="Helical" evidence="1">
    <location>
        <begin position="62"/>
        <end position="82"/>
    </location>
</feature>
<dbReference type="KEGG" id="nzl:D0T92_06450"/>
<sequence length="121" mass="14070">MMKKLFWFIKKHGFNILLWWVGLSIIMSFYASNNIRFNLIVIPIISFFIVLLYHLELERKNISMISVIQIILGMFLGLASQIERSNTFIIKGLLIGALLGLATPVWVRLFLVIRKKIGNYI</sequence>
<proteinExistence type="predicted"/>
<gene>
    <name evidence="2" type="ORF">D0T92_06450</name>
</gene>
<evidence type="ECO:0000256" key="1">
    <source>
        <dbReference type="SAM" id="Phobius"/>
    </source>
</evidence>
<name>A0A5J6PZA6_9NEIS</name>
<keyword evidence="1" id="KW-0812">Transmembrane</keyword>
<evidence type="ECO:0000313" key="3">
    <source>
        <dbReference type="Proteomes" id="UP000325713"/>
    </source>
</evidence>
<dbReference type="Proteomes" id="UP000325713">
    <property type="component" value="Chromosome"/>
</dbReference>
<dbReference type="EMBL" id="CP031700">
    <property type="protein sequence ID" value="QEY26197.1"/>
    <property type="molecule type" value="Genomic_DNA"/>
</dbReference>
<dbReference type="AlphaFoldDB" id="A0A5J6PZA6"/>
<keyword evidence="3" id="KW-1185">Reference proteome</keyword>
<organism evidence="2 3">
    <name type="scientific">Neisseria zalophi</name>
    <dbReference type="NCBI Taxonomy" id="640030"/>
    <lineage>
        <taxon>Bacteria</taxon>
        <taxon>Pseudomonadati</taxon>
        <taxon>Pseudomonadota</taxon>
        <taxon>Betaproteobacteria</taxon>
        <taxon>Neisseriales</taxon>
        <taxon>Neisseriaceae</taxon>
        <taxon>Neisseria</taxon>
    </lineage>
</organism>
<keyword evidence="1" id="KW-0472">Membrane</keyword>
<accession>A0A5J6PZA6</accession>
<feature type="transmembrane region" description="Helical" evidence="1">
    <location>
        <begin position="12"/>
        <end position="31"/>
    </location>
</feature>
<keyword evidence="1" id="KW-1133">Transmembrane helix</keyword>
<feature type="transmembrane region" description="Helical" evidence="1">
    <location>
        <begin position="37"/>
        <end position="55"/>
    </location>
</feature>
<dbReference type="OrthoDB" id="9554237at2"/>
<reference evidence="2 3" key="1">
    <citation type="submission" date="2018-08" db="EMBL/GenBank/DDBJ databases">
        <title>Neisseria zalophi ATCC BAA-2455 complete genome.</title>
        <authorList>
            <person name="Veseli I.A."/>
            <person name="Buttler R."/>
            <person name="Mascarenhas dos Santos A.C."/>
            <person name="Pombert J.-F."/>
        </authorList>
    </citation>
    <scope>NUCLEOTIDE SEQUENCE [LARGE SCALE GENOMIC DNA]</scope>
    <source>
        <strain evidence="2 3">ATCC BAA-2455</strain>
    </source>
</reference>
<feature type="transmembrane region" description="Helical" evidence="1">
    <location>
        <begin position="88"/>
        <end position="111"/>
    </location>
</feature>